<protein>
    <submittedName>
        <fullName evidence="1">Uncharacterized protein</fullName>
    </submittedName>
</protein>
<evidence type="ECO:0000313" key="1">
    <source>
        <dbReference type="EMBL" id="KAG0149040.1"/>
    </source>
</evidence>
<evidence type="ECO:0000313" key="2">
    <source>
        <dbReference type="Proteomes" id="UP000886653"/>
    </source>
</evidence>
<reference evidence="1" key="1">
    <citation type="submission" date="2013-11" db="EMBL/GenBank/DDBJ databases">
        <title>Genome sequence of the fusiform rust pathogen reveals effectors for host alternation and coevolution with pine.</title>
        <authorList>
            <consortium name="DOE Joint Genome Institute"/>
            <person name="Smith K."/>
            <person name="Pendleton A."/>
            <person name="Kubisiak T."/>
            <person name="Anderson C."/>
            <person name="Salamov A."/>
            <person name="Aerts A."/>
            <person name="Riley R."/>
            <person name="Clum A."/>
            <person name="Lindquist E."/>
            <person name="Ence D."/>
            <person name="Campbell M."/>
            <person name="Kronenberg Z."/>
            <person name="Feau N."/>
            <person name="Dhillon B."/>
            <person name="Hamelin R."/>
            <person name="Burleigh J."/>
            <person name="Smith J."/>
            <person name="Yandell M."/>
            <person name="Nelson C."/>
            <person name="Grigoriev I."/>
            <person name="Davis J."/>
        </authorList>
    </citation>
    <scope>NUCLEOTIDE SEQUENCE</scope>
    <source>
        <strain evidence="1">G11</strain>
    </source>
</reference>
<proteinExistence type="predicted"/>
<name>A0A9P6NL41_9BASI</name>
<accession>A0A9P6NL41</accession>
<dbReference type="EMBL" id="MU167231">
    <property type="protein sequence ID" value="KAG0149040.1"/>
    <property type="molecule type" value="Genomic_DNA"/>
</dbReference>
<organism evidence="1 2">
    <name type="scientific">Cronartium quercuum f. sp. fusiforme G11</name>
    <dbReference type="NCBI Taxonomy" id="708437"/>
    <lineage>
        <taxon>Eukaryota</taxon>
        <taxon>Fungi</taxon>
        <taxon>Dikarya</taxon>
        <taxon>Basidiomycota</taxon>
        <taxon>Pucciniomycotina</taxon>
        <taxon>Pucciniomycetes</taxon>
        <taxon>Pucciniales</taxon>
        <taxon>Coleosporiaceae</taxon>
        <taxon>Cronartium</taxon>
    </lineage>
</organism>
<sequence>MSRKVWHTAAVGTYAGVYVTRLVAYGCGEYADVAYDSAVTQSAVNPHRPTDLAILAYLPLVFVLFFSDNMSHQAFINTDSTLSFIRSRYHLSLRAF</sequence>
<keyword evidence="2" id="KW-1185">Reference proteome</keyword>
<dbReference type="AlphaFoldDB" id="A0A9P6NL41"/>
<gene>
    <name evidence="1" type="ORF">CROQUDRAFT_105376</name>
</gene>
<dbReference type="Proteomes" id="UP000886653">
    <property type="component" value="Unassembled WGS sequence"/>
</dbReference>
<comment type="caution">
    <text evidence="1">The sequence shown here is derived from an EMBL/GenBank/DDBJ whole genome shotgun (WGS) entry which is preliminary data.</text>
</comment>